<reference evidence="4 5" key="1">
    <citation type="submission" date="2024-09" db="EMBL/GenBank/DDBJ databases">
        <title>Chromosome-scale assembly of Riccia sorocarpa.</title>
        <authorList>
            <person name="Paukszto L."/>
        </authorList>
    </citation>
    <scope>NUCLEOTIDE SEQUENCE [LARGE SCALE GENOMIC DNA]</scope>
    <source>
        <strain evidence="4">LP-2024</strain>
        <tissue evidence="4">Aerial parts of the thallus</tissue>
    </source>
</reference>
<keyword evidence="1" id="KW-0479">Metal-binding</keyword>
<dbReference type="Proteomes" id="UP001633002">
    <property type="component" value="Unassembled WGS sequence"/>
</dbReference>
<keyword evidence="1" id="KW-0863">Zinc-finger</keyword>
<dbReference type="PROSITE" id="PS50158">
    <property type="entry name" value="ZF_CCHC"/>
    <property type="match status" value="1"/>
</dbReference>
<organism evidence="4 5">
    <name type="scientific">Riccia sorocarpa</name>
    <dbReference type="NCBI Taxonomy" id="122646"/>
    <lineage>
        <taxon>Eukaryota</taxon>
        <taxon>Viridiplantae</taxon>
        <taxon>Streptophyta</taxon>
        <taxon>Embryophyta</taxon>
        <taxon>Marchantiophyta</taxon>
        <taxon>Marchantiopsida</taxon>
        <taxon>Marchantiidae</taxon>
        <taxon>Marchantiales</taxon>
        <taxon>Ricciaceae</taxon>
        <taxon>Riccia</taxon>
    </lineage>
</organism>
<dbReference type="AlphaFoldDB" id="A0ABD3GNX7"/>
<evidence type="ECO:0000256" key="2">
    <source>
        <dbReference type="SAM" id="MobiDB-lite"/>
    </source>
</evidence>
<keyword evidence="1" id="KW-0862">Zinc</keyword>
<dbReference type="InterPro" id="IPR001878">
    <property type="entry name" value="Znf_CCHC"/>
</dbReference>
<feature type="compositionally biased region" description="Basic and acidic residues" evidence="2">
    <location>
        <begin position="370"/>
        <end position="389"/>
    </location>
</feature>
<dbReference type="InterPro" id="IPR036875">
    <property type="entry name" value="Znf_CCHC_sf"/>
</dbReference>
<accession>A0ABD3GNX7</accession>
<sequence>MNRESSLRIDPSRSPSAKKRCAPSKGRIMQTYQAHTLLGQPVSPARLLAAEKKAESCKNIGRPLLPDDQGQPRVLFRAAATHPQQVSLMTVGPSNVTKSLPAQGIDKTSTYASKVGIGDARNPRSYEPRPCGLEGWQAARDRRNRALMAAVRSPECIQQNKARFDRLNEDSYHRQQYPRLEVPLPMIIARREEIKATFQFLRQSQPVPTRLTVRTNAAPLYLGQHMIFALPWDTTFDPANLESAKVPVWVELPNIHPSMEAFGPRLLQAIGEVLFTPCEETDCRSLPNACFSCHQRGHLARNCPTKKSKKSQGEPLAGKNHAVEVDKDKEDNQTGRLPRQKGDPTKSKTAVEVQLILTNNMYSPLETEEETTHKTEETGGGQQKDKLPKLGHEVDNTAGVTHLVDATISTTSDGTGEALRQLDILMEENSKTAKEKGKREQQNKIPHRKDEVDNLGRRNIDHASQEGGLPDAHLQDRSTPKPGRPKGAGSKAQRPNSRVNYPKTEEWEGMEIDMLHDDTNRLYDHYPIRLSIMKRRTRGRRKSTYFKVNPKLLQTEEVRENIEKIWSTTAVTEGDVRVRWERRWAAVRLYLKETQRRDKEKHKESYLKLILLQTKFRDAAQNRTKEADEEIRTLTVRKMERDQADGDAQSSFFFTLLKVKHAKENILSLVTDSGSRLEEEDDILHEIHKFYSKLYGQEPVADEDETLRKEVMQLTQDKVSPEQNAKLCILPSTEEIRGVVHELKDDKAPWIDGMTS</sequence>
<feature type="region of interest" description="Disordered" evidence="2">
    <location>
        <begin position="1"/>
        <end position="24"/>
    </location>
</feature>
<dbReference type="Gene3D" id="4.10.60.10">
    <property type="entry name" value="Zinc finger, CCHC-type"/>
    <property type="match status" value="1"/>
</dbReference>
<proteinExistence type="predicted"/>
<dbReference type="SMART" id="SM00343">
    <property type="entry name" value="ZnF_C2HC"/>
    <property type="match status" value="1"/>
</dbReference>
<evidence type="ECO:0000313" key="5">
    <source>
        <dbReference type="Proteomes" id="UP001633002"/>
    </source>
</evidence>
<dbReference type="EMBL" id="JBJQOH010000007">
    <property type="protein sequence ID" value="KAL3680912.1"/>
    <property type="molecule type" value="Genomic_DNA"/>
</dbReference>
<feature type="domain" description="CCHC-type" evidence="3">
    <location>
        <begin position="290"/>
        <end position="304"/>
    </location>
</feature>
<feature type="compositionally biased region" description="Basic and acidic residues" evidence="2">
    <location>
        <begin position="431"/>
        <end position="464"/>
    </location>
</feature>
<name>A0ABD3GNX7_9MARC</name>
<evidence type="ECO:0000313" key="4">
    <source>
        <dbReference type="EMBL" id="KAL3680912.1"/>
    </source>
</evidence>
<feature type="compositionally biased region" description="Basic and acidic residues" evidence="2">
    <location>
        <begin position="321"/>
        <end position="333"/>
    </location>
</feature>
<feature type="region of interest" description="Disordered" evidence="2">
    <location>
        <begin position="303"/>
        <end position="389"/>
    </location>
</feature>
<dbReference type="SUPFAM" id="SSF57756">
    <property type="entry name" value="Retrovirus zinc finger-like domains"/>
    <property type="match status" value="1"/>
</dbReference>
<evidence type="ECO:0000256" key="1">
    <source>
        <dbReference type="PROSITE-ProRule" id="PRU00047"/>
    </source>
</evidence>
<feature type="compositionally biased region" description="Basic and acidic residues" evidence="2">
    <location>
        <begin position="1"/>
        <end position="11"/>
    </location>
</feature>
<dbReference type="GO" id="GO:0008270">
    <property type="term" value="F:zinc ion binding"/>
    <property type="evidence" value="ECO:0007669"/>
    <property type="project" value="UniProtKB-KW"/>
</dbReference>
<evidence type="ECO:0000259" key="3">
    <source>
        <dbReference type="PROSITE" id="PS50158"/>
    </source>
</evidence>
<feature type="region of interest" description="Disordered" evidence="2">
    <location>
        <begin position="431"/>
        <end position="502"/>
    </location>
</feature>
<comment type="caution">
    <text evidence="4">The sequence shown here is derived from an EMBL/GenBank/DDBJ whole genome shotgun (WGS) entry which is preliminary data.</text>
</comment>
<keyword evidence="5" id="KW-1185">Reference proteome</keyword>
<gene>
    <name evidence="4" type="ORF">R1sor_023868</name>
</gene>
<protein>
    <recommendedName>
        <fullName evidence="3">CCHC-type domain-containing protein</fullName>
    </recommendedName>
</protein>